<evidence type="ECO:0000313" key="2">
    <source>
        <dbReference type="Proteomes" id="UP001201449"/>
    </source>
</evidence>
<evidence type="ECO:0000313" key="1">
    <source>
        <dbReference type="EMBL" id="MCF1753186.1"/>
    </source>
</evidence>
<protein>
    <submittedName>
        <fullName evidence="1">Uncharacterized protein</fullName>
    </submittedName>
</protein>
<dbReference type="RefSeq" id="WP_234862998.1">
    <property type="nucleotide sequence ID" value="NZ_JAKEVZ010000022.1"/>
</dbReference>
<proteinExistence type="predicted"/>
<comment type="caution">
    <text evidence="1">The sequence shown here is derived from an EMBL/GenBank/DDBJ whole genome shotgun (WGS) entry which is preliminary data.</text>
</comment>
<reference evidence="1 2" key="1">
    <citation type="submission" date="2022-01" db="EMBL/GenBank/DDBJ databases">
        <title>Mariniradius saccharolyticus sp. nov., isolated from sediment of a river.</title>
        <authorList>
            <person name="Liu H."/>
        </authorList>
    </citation>
    <scope>NUCLEOTIDE SEQUENCE [LARGE SCALE GENOMIC DNA]</scope>
    <source>
        <strain evidence="1 2">RY-2</strain>
    </source>
</reference>
<organism evidence="1 2">
    <name type="scientific">Mariniradius sediminis</name>
    <dbReference type="NCBI Taxonomy" id="2909237"/>
    <lineage>
        <taxon>Bacteria</taxon>
        <taxon>Pseudomonadati</taxon>
        <taxon>Bacteroidota</taxon>
        <taxon>Cytophagia</taxon>
        <taxon>Cytophagales</taxon>
        <taxon>Cyclobacteriaceae</taxon>
        <taxon>Mariniradius</taxon>
    </lineage>
</organism>
<keyword evidence="2" id="KW-1185">Reference proteome</keyword>
<dbReference type="EMBL" id="JAKEVZ010000022">
    <property type="protein sequence ID" value="MCF1753186.1"/>
    <property type="molecule type" value="Genomic_DNA"/>
</dbReference>
<name>A0ABS9C174_9BACT</name>
<sequence length="248" mass="27204">MAKQMSVFTLKGNIGRINFFENKDGFQAREKGGVSKNRIMTDPKFARVRENIAEFTANAEAVKLLRTAMRPAVQKITDTKLHVRLVNKMMQVLKSDPINRRGERKVQEGDWSMLAGVELNSTTPLSQTLKIHVDPIDTPTDWGVTVPAFSPSDDIILAQGATHLRFFLAGVSLDFEAGITTLVTSPSVEIPVELAAGPVNLSILKSQVPHSHKVLVFGVEFLQIVNGENYPLLNSSNGAGVILLTERS</sequence>
<gene>
    <name evidence="1" type="ORF">L0U89_19150</name>
</gene>
<dbReference type="Proteomes" id="UP001201449">
    <property type="component" value="Unassembled WGS sequence"/>
</dbReference>
<accession>A0ABS9C174</accession>